<dbReference type="InterPro" id="IPR010426">
    <property type="entry name" value="MTTB_MeTrfase"/>
</dbReference>
<reference evidence="5" key="2">
    <citation type="submission" date="2020-09" db="EMBL/GenBank/DDBJ databases">
        <authorList>
            <person name="Sun Q."/>
            <person name="Kim S."/>
        </authorList>
    </citation>
    <scope>NUCLEOTIDE SEQUENCE</scope>
    <source>
        <strain evidence="5">KCTC 23714</strain>
    </source>
</reference>
<reference evidence="5" key="1">
    <citation type="journal article" date="2014" name="Int. J. Syst. Evol. Microbiol.">
        <title>Complete genome sequence of Corynebacterium casei LMG S-19264T (=DSM 44701T), isolated from a smear-ripened cheese.</title>
        <authorList>
            <consortium name="US DOE Joint Genome Institute (JGI-PGF)"/>
            <person name="Walter F."/>
            <person name="Albersmeier A."/>
            <person name="Kalinowski J."/>
            <person name="Ruckert C."/>
        </authorList>
    </citation>
    <scope>NUCLEOTIDE SEQUENCE</scope>
    <source>
        <strain evidence="5">KCTC 23714</strain>
    </source>
</reference>
<name>A0A918MLY8_9RHOB</name>
<protein>
    <recommendedName>
        <fullName evidence="4">Methyltransferase</fullName>
        <ecNumber evidence="4">2.1.1.-</ecNumber>
    </recommendedName>
</protein>
<proteinExistence type="inferred from homology"/>
<evidence type="ECO:0000256" key="1">
    <source>
        <dbReference type="ARBA" id="ARBA00007137"/>
    </source>
</evidence>
<dbReference type="RefSeq" id="WP_189634419.1">
    <property type="nucleotide sequence ID" value="NZ_BMYQ01000009.1"/>
</dbReference>
<dbReference type="GO" id="GO:0008168">
    <property type="term" value="F:methyltransferase activity"/>
    <property type="evidence" value="ECO:0007669"/>
    <property type="project" value="UniProtKB-KW"/>
</dbReference>
<dbReference type="Pfam" id="PF06253">
    <property type="entry name" value="MTTB"/>
    <property type="match status" value="1"/>
</dbReference>
<evidence type="ECO:0000313" key="5">
    <source>
        <dbReference type="EMBL" id="GGW37279.1"/>
    </source>
</evidence>
<dbReference type="AlphaFoldDB" id="A0A918MLY8"/>
<keyword evidence="6" id="KW-1185">Reference proteome</keyword>
<keyword evidence="2 5" id="KW-0489">Methyltransferase</keyword>
<comment type="caution">
    <text evidence="5">The sequence shown here is derived from an EMBL/GenBank/DDBJ whole genome shotgun (WGS) entry which is preliminary data.</text>
</comment>
<dbReference type="InterPro" id="IPR038601">
    <property type="entry name" value="MttB-like_sf"/>
</dbReference>
<dbReference type="Proteomes" id="UP000628984">
    <property type="component" value="Unassembled WGS sequence"/>
</dbReference>
<dbReference type="GO" id="GO:0015948">
    <property type="term" value="P:methanogenesis"/>
    <property type="evidence" value="ECO:0007669"/>
    <property type="project" value="UniProtKB-UniRule"/>
</dbReference>
<dbReference type="PIRSF" id="PIRSF037567">
    <property type="entry name" value="MTTB_MeTrfase"/>
    <property type="match status" value="1"/>
</dbReference>
<keyword evidence="3 4" id="KW-0808">Transferase</keyword>
<dbReference type="EMBL" id="BMYQ01000009">
    <property type="protein sequence ID" value="GGW37279.1"/>
    <property type="molecule type" value="Genomic_DNA"/>
</dbReference>
<accession>A0A918MLY8</accession>
<dbReference type="EC" id="2.1.1.-" evidence="4"/>
<dbReference type="GO" id="GO:0032259">
    <property type="term" value="P:methylation"/>
    <property type="evidence" value="ECO:0007669"/>
    <property type="project" value="UniProtKB-KW"/>
</dbReference>
<comment type="similarity">
    <text evidence="1 4">Belongs to the trimethylamine methyltransferase family.</text>
</comment>
<evidence type="ECO:0000256" key="4">
    <source>
        <dbReference type="PIRNR" id="PIRNR037567"/>
    </source>
</evidence>
<evidence type="ECO:0000256" key="3">
    <source>
        <dbReference type="ARBA" id="ARBA00022679"/>
    </source>
</evidence>
<gene>
    <name evidence="5" type="ORF">GCM10011452_27070</name>
</gene>
<sequence>MSDEQTATRGKAARPPLTAVSQMPWSIPRLIDRPVDPLDPEGVARLDAGVMRILADIGVDLQNGDAALALRRAGCRVTGTTVRFDPAFVAEKLALVPRSFTITPRNPARAIPVGDGHLLFGCVSSAPNAWDLERGKRSGDRAAFREMLALAQHFNCIHFLGGYPVEPADVPAASRHSECMAEMLTRTDKVCHAYSLNAAQAEDAMEMVRLAAGLSPGEFAAAPRMFTNINSLSPLRYEGAVLDAAMRFARQGQPVIVTPFAVAGATAPVTLAGAVALALAEGLAVITLLQVIQPGCPVMLGGLSPSADLKTGAPVYGTPEYIRATQMTGQMARHYGLPLRGSAPSNAPVPDGQSMAETSNAVWAALQAGSAMIYHAAGWLESGLMASPEKFLMDCEMLQGIQRYCDAGLLATDPTALALDLLRDVGAGGHFFGTRQTQDRVGSVPRPFLSELRPYEAWHQDGAVWSSERAHRLYPRLLEECIAPPMADAARGALEEFVADRRQAAGIPVDA</sequence>
<evidence type="ECO:0000256" key="2">
    <source>
        <dbReference type="ARBA" id="ARBA00022603"/>
    </source>
</evidence>
<dbReference type="Gene3D" id="3.20.20.480">
    <property type="entry name" value="Trimethylamine methyltransferase-like"/>
    <property type="match status" value="1"/>
</dbReference>
<evidence type="ECO:0000313" key="6">
    <source>
        <dbReference type="Proteomes" id="UP000628984"/>
    </source>
</evidence>
<organism evidence="5 6">
    <name type="scientific">Gemmobacter lanyuensis</name>
    <dbReference type="NCBI Taxonomy" id="1054497"/>
    <lineage>
        <taxon>Bacteria</taxon>
        <taxon>Pseudomonadati</taxon>
        <taxon>Pseudomonadota</taxon>
        <taxon>Alphaproteobacteria</taxon>
        <taxon>Rhodobacterales</taxon>
        <taxon>Paracoccaceae</taxon>
        <taxon>Gemmobacter</taxon>
    </lineage>
</organism>